<dbReference type="EnsemblPlants" id="QL01p032001:mrna">
    <property type="protein sequence ID" value="QL01p032001:mrna"/>
    <property type="gene ID" value="QL01p032001"/>
</dbReference>
<protein>
    <submittedName>
        <fullName evidence="1">Uncharacterized protein</fullName>
    </submittedName>
</protein>
<dbReference type="AlphaFoldDB" id="A0A7N2KPD7"/>
<accession>A0A7N2KPD7</accession>
<keyword evidence="2" id="KW-1185">Reference proteome</keyword>
<proteinExistence type="predicted"/>
<reference evidence="1" key="2">
    <citation type="submission" date="2021-01" db="UniProtKB">
        <authorList>
            <consortium name="EnsemblPlants"/>
        </authorList>
    </citation>
    <scope>IDENTIFICATION</scope>
</reference>
<sequence length="195" mass="21691">MVIFYDSSRTLNDQSITLLRSTKEPVEEGVVLKVHPPGSSVPSPSSTAIPCPPSLSRWWVESSHELHDPTRKDLHVVSRTFTLASNLHSTVDHINPFPLLGCQISVGEVQWALPSFKTPPLQYKGEVFISLWDLHLIGMIGKLLVYGSFYEEVIPNSKDISSLLSCCRHLHVTAKVHTKYTPKASMPPRGHMASL</sequence>
<evidence type="ECO:0000313" key="2">
    <source>
        <dbReference type="Proteomes" id="UP000594261"/>
    </source>
</evidence>
<organism evidence="1 2">
    <name type="scientific">Quercus lobata</name>
    <name type="common">Valley oak</name>
    <dbReference type="NCBI Taxonomy" id="97700"/>
    <lineage>
        <taxon>Eukaryota</taxon>
        <taxon>Viridiplantae</taxon>
        <taxon>Streptophyta</taxon>
        <taxon>Embryophyta</taxon>
        <taxon>Tracheophyta</taxon>
        <taxon>Spermatophyta</taxon>
        <taxon>Magnoliopsida</taxon>
        <taxon>eudicotyledons</taxon>
        <taxon>Gunneridae</taxon>
        <taxon>Pentapetalae</taxon>
        <taxon>rosids</taxon>
        <taxon>fabids</taxon>
        <taxon>Fagales</taxon>
        <taxon>Fagaceae</taxon>
        <taxon>Quercus</taxon>
    </lineage>
</organism>
<reference evidence="1 2" key="1">
    <citation type="journal article" date="2016" name="G3 (Bethesda)">
        <title>First Draft Assembly and Annotation of the Genome of a California Endemic Oak Quercus lobata Nee (Fagaceae).</title>
        <authorList>
            <person name="Sork V.L."/>
            <person name="Fitz-Gibbon S.T."/>
            <person name="Puiu D."/>
            <person name="Crepeau M."/>
            <person name="Gugger P.F."/>
            <person name="Sherman R."/>
            <person name="Stevens K."/>
            <person name="Langley C.H."/>
            <person name="Pellegrini M."/>
            <person name="Salzberg S.L."/>
        </authorList>
    </citation>
    <scope>NUCLEOTIDE SEQUENCE [LARGE SCALE GENOMIC DNA]</scope>
    <source>
        <strain evidence="1 2">cv. SW786</strain>
    </source>
</reference>
<dbReference type="Proteomes" id="UP000594261">
    <property type="component" value="Chromosome 1"/>
</dbReference>
<dbReference type="InParanoid" id="A0A7N2KPD7"/>
<dbReference type="EMBL" id="LRBV02000001">
    <property type="status" value="NOT_ANNOTATED_CDS"/>
    <property type="molecule type" value="Genomic_DNA"/>
</dbReference>
<evidence type="ECO:0000313" key="1">
    <source>
        <dbReference type="EnsemblPlants" id="QL01p032001:mrna"/>
    </source>
</evidence>
<dbReference type="Gramene" id="QL01p032001:mrna">
    <property type="protein sequence ID" value="QL01p032001:mrna"/>
    <property type="gene ID" value="QL01p032001"/>
</dbReference>
<name>A0A7N2KPD7_QUELO</name>